<dbReference type="AlphaFoldDB" id="A0A0P0C0G8"/>
<dbReference type="EMBL" id="CP012643">
    <property type="protein sequence ID" value="ALI98309.1"/>
    <property type="molecule type" value="Genomic_DNA"/>
</dbReference>
<name>A0A0P0C0G8_9BACT</name>
<dbReference type="PATRIC" id="fig|512763.3.peg.902"/>
<keyword evidence="2" id="KW-1185">Reference proteome</keyword>
<evidence type="ECO:0000313" key="1">
    <source>
        <dbReference type="EMBL" id="ALI98309.1"/>
    </source>
</evidence>
<evidence type="ECO:0000313" key="2">
    <source>
        <dbReference type="Proteomes" id="UP000061382"/>
    </source>
</evidence>
<dbReference type="RefSeq" id="WP_062542666.1">
    <property type="nucleotide sequence ID" value="NZ_CP012643.1"/>
</dbReference>
<accession>A0A0P0C0G8</accession>
<dbReference type="OrthoDB" id="894173at2"/>
<gene>
    <name evidence="1" type="ORF">DC20_04065</name>
</gene>
<reference evidence="1 2" key="1">
    <citation type="submission" date="2015-08" db="EMBL/GenBank/DDBJ databases">
        <title>Complete genome sequence of Rufibacter tibetensis strain 1351t, a radiation-resistant bacterium from tibet plateau.</title>
        <authorList>
            <person name="Dai J."/>
        </authorList>
    </citation>
    <scope>NUCLEOTIDE SEQUENCE [LARGE SCALE GENOMIC DNA]</scope>
    <source>
        <strain evidence="1 2">1351</strain>
    </source>
</reference>
<proteinExistence type="predicted"/>
<evidence type="ECO:0008006" key="3">
    <source>
        <dbReference type="Google" id="ProtNLM"/>
    </source>
</evidence>
<dbReference type="Proteomes" id="UP000061382">
    <property type="component" value="Chromosome"/>
</dbReference>
<sequence>MKNYHKVVLAITSLFLFTYCGDSKPAPAESITILKGNVPTVLAETTASENLIVENQNEGEPKPSSYTATCLEEEEKNPESEDPIIIRTCTYRNYKTITTGTPDFKGRYSYRNSLFKLEKGEYKVIDNSSLFNQRQDDLLKRINEKIKANYLVYLKDPESNECFEGVEPIRDFKINELRIDFEANQLVFHAEFELSGACFNVGGTSIPFKLQEIDPYINK</sequence>
<organism evidence="1 2">
    <name type="scientific">Rufibacter tibetensis</name>
    <dbReference type="NCBI Taxonomy" id="512763"/>
    <lineage>
        <taxon>Bacteria</taxon>
        <taxon>Pseudomonadati</taxon>
        <taxon>Bacteroidota</taxon>
        <taxon>Cytophagia</taxon>
        <taxon>Cytophagales</taxon>
        <taxon>Hymenobacteraceae</taxon>
        <taxon>Rufibacter</taxon>
    </lineage>
</organism>
<protein>
    <recommendedName>
        <fullName evidence="3">DUF3298 domain-containing protein</fullName>
    </recommendedName>
</protein>
<dbReference type="KEGG" id="rti:DC20_04065"/>